<keyword evidence="1" id="KW-0812">Transmembrane</keyword>
<evidence type="ECO:0000313" key="3">
    <source>
        <dbReference type="Proteomes" id="UP000308549"/>
    </source>
</evidence>
<evidence type="ECO:0000256" key="1">
    <source>
        <dbReference type="SAM" id="Phobius"/>
    </source>
</evidence>
<dbReference type="Proteomes" id="UP000308549">
    <property type="component" value="Unassembled WGS sequence"/>
</dbReference>
<evidence type="ECO:0000313" key="2">
    <source>
        <dbReference type="EMBL" id="TKA34258.1"/>
    </source>
</evidence>
<dbReference type="AlphaFoldDB" id="A0A4U0UFD1"/>
<proteinExistence type="predicted"/>
<dbReference type="OrthoDB" id="3641893at2759"/>
<keyword evidence="1" id="KW-1133">Transmembrane helix</keyword>
<reference evidence="2 3" key="1">
    <citation type="submission" date="2017-03" db="EMBL/GenBank/DDBJ databases">
        <title>Genomes of endolithic fungi from Antarctica.</title>
        <authorList>
            <person name="Coleine C."/>
            <person name="Masonjones S."/>
            <person name="Stajich J.E."/>
        </authorList>
    </citation>
    <scope>NUCLEOTIDE SEQUENCE [LARGE SCALE GENOMIC DNA]</scope>
    <source>
        <strain evidence="2 3">CCFEE 6315</strain>
    </source>
</reference>
<name>A0A4U0UFD1_9PEZI</name>
<comment type="caution">
    <text evidence="2">The sequence shown here is derived from an EMBL/GenBank/DDBJ whole genome shotgun (WGS) entry which is preliminary data.</text>
</comment>
<feature type="transmembrane region" description="Helical" evidence="1">
    <location>
        <begin position="6"/>
        <end position="27"/>
    </location>
</feature>
<accession>A0A4U0UFD1</accession>
<protein>
    <submittedName>
        <fullName evidence="2">Uncharacterized protein</fullName>
    </submittedName>
</protein>
<sequence>MGVSNAAIVFFVIIGAAAGVALGWAMTHRFFIPVGRREDPDSARNDASQAQYMREVRLRHQEDLAATQYGRSHYPMAEAEKDGFFLTGYTERDGESWNSTLHDVA</sequence>
<keyword evidence="1" id="KW-0472">Membrane</keyword>
<dbReference type="EMBL" id="NAJL01000001">
    <property type="protein sequence ID" value="TKA34258.1"/>
    <property type="molecule type" value="Genomic_DNA"/>
</dbReference>
<organism evidence="2 3">
    <name type="scientific">Salinomyces thailandicus</name>
    <dbReference type="NCBI Taxonomy" id="706561"/>
    <lineage>
        <taxon>Eukaryota</taxon>
        <taxon>Fungi</taxon>
        <taxon>Dikarya</taxon>
        <taxon>Ascomycota</taxon>
        <taxon>Pezizomycotina</taxon>
        <taxon>Dothideomycetes</taxon>
        <taxon>Dothideomycetidae</taxon>
        <taxon>Mycosphaerellales</taxon>
        <taxon>Teratosphaeriaceae</taxon>
        <taxon>Salinomyces</taxon>
    </lineage>
</organism>
<gene>
    <name evidence="2" type="ORF">B0A50_00238</name>
</gene>
<keyword evidence="3" id="KW-1185">Reference proteome</keyword>